<keyword evidence="1" id="KW-0812">Transmembrane</keyword>
<dbReference type="RefSeq" id="XP_040716785.1">
    <property type="nucleotide sequence ID" value="XM_040865033.1"/>
</dbReference>
<feature type="transmembrane region" description="Helical" evidence="1">
    <location>
        <begin position="133"/>
        <end position="162"/>
    </location>
</feature>
<feature type="chain" id="PRO_5012914804" evidence="2">
    <location>
        <begin position="21"/>
        <end position="177"/>
    </location>
</feature>
<evidence type="ECO:0000256" key="1">
    <source>
        <dbReference type="SAM" id="Phobius"/>
    </source>
</evidence>
<feature type="transmembrane region" description="Helical" evidence="1">
    <location>
        <begin position="90"/>
        <end position="113"/>
    </location>
</feature>
<name>A0A1Y2E2P1_9PEZI</name>
<sequence length="177" mass="18915">MYSATSIGLVCLTLLRVLMGPMIHYPTMYFVCAVPGRAPLFSFVQAPVLPRYGSRDPSRDPSISSSLSTVVDIGSTGACPRPPTVHSFNLFLLTETLLAFLSASLLLVPFLPIVVTNEGALVLSSRAVSTTRILSFAGCVCLQCIDLIVITVSHLLLIAGALRHPSGAYAARRRPTL</sequence>
<accession>A0A1Y2E2P1</accession>
<evidence type="ECO:0000313" key="3">
    <source>
        <dbReference type="EMBL" id="ORY65821.1"/>
    </source>
</evidence>
<dbReference type="Proteomes" id="UP000193689">
    <property type="component" value="Unassembled WGS sequence"/>
</dbReference>
<gene>
    <name evidence="3" type="ORF">BCR38DRAFT_511355</name>
</gene>
<feature type="signal peptide" evidence="2">
    <location>
        <begin position="1"/>
        <end position="20"/>
    </location>
</feature>
<keyword evidence="4" id="KW-1185">Reference proteome</keyword>
<proteinExistence type="predicted"/>
<evidence type="ECO:0000256" key="2">
    <source>
        <dbReference type="SAM" id="SignalP"/>
    </source>
</evidence>
<organism evidence="3 4">
    <name type="scientific">Pseudomassariella vexata</name>
    <dbReference type="NCBI Taxonomy" id="1141098"/>
    <lineage>
        <taxon>Eukaryota</taxon>
        <taxon>Fungi</taxon>
        <taxon>Dikarya</taxon>
        <taxon>Ascomycota</taxon>
        <taxon>Pezizomycotina</taxon>
        <taxon>Sordariomycetes</taxon>
        <taxon>Xylariomycetidae</taxon>
        <taxon>Amphisphaeriales</taxon>
        <taxon>Pseudomassariaceae</taxon>
        <taxon>Pseudomassariella</taxon>
    </lineage>
</organism>
<keyword evidence="1" id="KW-1133">Transmembrane helix</keyword>
<dbReference type="EMBL" id="MCFJ01000005">
    <property type="protein sequence ID" value="ORY65821.1"/>
    <property type="molecule type" value="Genomic_DNA"/>
</dbReference>
<keyword evidence="1" id="KW-0472">Membrane</keyword>
<dbReference type="GeneID" id="63781245"/>
<dbReference type="AlphaFoldDB" id="A0A1Y2E2P1"/>
<reference evidence="3 4" key="1">
    <citation type="submission" date="2016-07" db="EMBL/GenBank/DDBJ databases">
        <title>Pervasive Adenine N6-methylation of Active Genes in Fungi.</title>
        <authorList>
            <consortium name="DOE Joint Genome Institute"/>
            <person name="Mondo S.J."/>
            <person name="Dannebaum R.O."/>
            <person name="Kuo R.C."/>
            <person name="Labutti K."/>
            <person name="Haridas S."/>
            <person name="Kuo A."/>
            <person name="Salamov A."/>
            <person name="Ahrendt S.R."/>
            <person name="Lipzen A."/>
            <person name="Sullivan W."/>
            <person name="Andreopoulos W.B."/>
            <person name="Clum A."/>
            <person name="Lindquist E."/>
            <person name="Daum C."/>
            <person name="Ramamoorthy G.K."/>
            <person name="Gryganskyi A."/>
            <person name="Culley D."/>
            <person name="Magnuson J.K."/>
            <person name="James T.Y."/>
            <person name="O'Malley M.A."/>
            <person name="Stajich J.E."/>
            <person name="Spatafora J.W."/>
            <person name="Visel A."/>
            <person name="Grigoriev I.V."/>
        </authorList>
    </citation>
    <scope>NUCLEOTIDE SEQUENCE [LARGE SCALE GENOMIC DNA]</scope>
    <source>
        <strain evidence="3 4">CBS 129021</strain>
    </source>
</reference>
<comment type="caution">
    <text evidence="3">The sequence shown here is derived from an EMBL/GenBank/DDBJ whole genome shotgun (WGS) entry which is preliminary data.</text>
</comment>
<evidence type="ECO:0000313" key="4">
    <source>
        <dbReference type="Proteomes" id="UP000193689"/>
    </source>
</evidence>
<dbReference type="InParanoid" id="A0A1Y2E2P1"/>
<keyword evidence="2" id="KW-0732">Signal</keyword>
<protein>
    <submittedName>
        <fullName evidence="3">Uncharacterized protein</fullName>
    </submittedName>
</protein>